<protein>
    <submittedName>
        <fullName evidence="8">AraC family transcriptional regulator</fullName>
    </submittedName>
</protein>
<evidence type="ECO:0000256" key="5">
    <source>
        <dbReference type="ARBA" id="ARBA00023163"/>
    </source>
</evidence>
<dbReference type="PROSITE" id="PS00041">
    <property type="entry name" value="HTH_ARAC_FAMILY_1"/>
    <property type="match status" value="1"/>
</dbReference>
<evidence type="ECO:0000313" key="7">
    <source>
        <dbReference type="EMBL" id="EHJ92107.1"/>
    </source>
</evidence>
<dbReference type="InterPro" id="IPR020449">
    <property type="entry name" value="Tscrpt_reg_AraC-type_HTH"/>
</dbReference>
<dbReference type="EMBL" id="NPEY01000010">
    <property type="protein sequence ID" value="OZT73476.1"/>
    <property type="molecule type" value="Genomic_DNA"/>
</dbReference>
<evidence type="ECO:0000313" key="10">
    <source>
        <dbReference type="Proteomes" id="UP000216538"/>
    </source>
</evidence>
<keyword evidence="10" id="KW-1185">Reference proteome</keyword>
<dbReference type="GO" id="GO:0043565">
    <property type="term" value="F:sequence-specific DNA binding"/>
    <property type="evidence" value="ECO:0007669"/>
    <property type="project" value="InterPro"/>
</dbReference>
<keyword evidence="4" id="KW-0010">Activator</keyword>
<reference evidence="7 9" key="1">
    <citation type="submission" date="2011-10" db="EMBL/GenBank/DDBJ databases">
        <authorList>
            <person name="Quillaguamn J."/>
            <person name="Guzmn D."/>
            <person name="Balderrama-Subieta A."/>
            <person name="Cardona-Ortuo C."/>
            <person name="Guevara-Martnez M."/>
            <person name="Callisaya-Quispe N."/>
        </authorList>
    </citation>
    <scope>NUCLEOTIDE SEQUENCE [LARGE SCALE GENOMIC DNA]</scope>
    <source>
        <strain evidence="7 9">LC1</strain>
    </source>
</reference>
<evidence type="ECO:0000313" key="8">
    <source>
        <dbReference type="EMBL" id="OZT73476.1"/>
    </source>
</evidence>
<feature type="domain" description="HTH araC/xylS-type" evidence="6">
    <location>
        <begin position="164"/>
        <end position="261"/>
    </location>
</feature>
<dbReference type="PRINTS" id="PR00032">
    <property type="entry name" value="HTHARAC"/>
</dbReference>
<evidence type="ECO:0000256" key="1">
    <source>
        <dbReference type="ARBA" id="ARBA00022491"/>
    </source>
</evidence>
<dbReference type="GO" id="GO:0003700">
    <property type="term" value="F:DNA-binding transcription factor activity"/>
    <property type="evidence" value="ECO:0007669"/>
    <property type="project" value="InterPro"/>
</dbReference>
<dbReference type="RefSeq" id="WP_007113020.1">
    <property type="nucleotide sequence ID" value="NZ_JH393258.1"/>
</dbReference>
<dbReference type="CDD" id="cd06124">
    <property type="entry name" value="cupin_NimR-like_N"/>
    <property type="match status" value="1"/>
</dbReference>
<organism evidence="7 9">
    <name type="scientific">Vreelandella boliviensis LC1</name>
    <dbReference type="NCBI Taxonomy" id="1072583"/>
    <lineage>
        <taxon>Bacteria</taxon>
        <taxon>Pseudomonadati</taxon>
        <taxon>Pseudomonadota</taxon>
        <taxon>Gammaproteobacteria</taxon>
        <taxon>Oceanospirillales</taxon>
        <taxon>Halomonadaceae</taxon>
        <taxon>Vreelandella</taxon>
    </lineage>
</organism>
<dbReference type="EMBL" id="JH393258">
    <property type="protein sequence ID" value="EHJ92107.1"/>
    <property type="molecule type" value="Genomic_DNA"/>
</dbReference>
<keyword evidence="2" id="KW-0805">Transcription regulation</keyword>
<dbReference type="InterPro" id="IPR011051">
    <property type="entry name" value="RmlC_Cupin_sf"/>
</dbReference>
<dbReference type="FunFam" id="1.10.10.60:FF:000132">
    <property type="entry name" value="AraC family transcriptional regulator"/>
    <property type="match status" value="1"/>
</dbReference>
<keyword evidence="1" id="KW-0678">Repressor</keyword>
<dbReference type="OrthoDB" id="5949386at2"/>
<dbReference type="Pfam" id="PF02311">
    <property type="entry name" value="AraC_binding"/>
    <property type="match status" value="1"/>
</dbReference>
<dbReference type="InterPro" id="IPR018060">
    <property type="entry name" value="HTH_AraC"/>
</dbReference>
<gene>
    <name evidence="8" type="ORF">CE457_14195</name>
    <name evidence="7" type="ORF">KUC_2052</name>
</gene>
<reference evidence="8 10" key="2">
    <citation type="submission" date="2017-07" db="EMBL/GenBank/DDBJ databases">
        <title>Shotgun whole genome sequences of three halophilic bacterial isolates.</title>
        <authorList>
            <person name="Pozzo T."/>
            <person name="Higdon S.M."/>
            <person name="Quillaguaman J."/>
        </authorList>
    </citation>
    <scope>NUCLEOTIDE SEQUENCE [LARGE SCALE GENOMIC DNA]</scope>
    <source>
        <strain evidence="8 10">LC1</strain>
    </source>
</reference>
<keyword evidence="3" id="KW-0238">DNA-binding</keyword>
<dbReference type="SUPFAM" id="SSF46689">
    <property type="entry name" value="Homeodomain-like"/>
    <property type="match status" value="1"/>
</dbReference>
<evidence type="ECO:0000259" key="6">
    <source>
        <dbReference type="PROSITE" id="PS01124"/>
    </source>
</evidence>
<dbReference type="InterPro" id="IPR014710">
    <property type="entry name" value="RmlC-like_jellyroll"/>
</dbReference>
<dbReference type="PANTHER" id="PTHR11019:SF159">
    <property type="entry name" value="TRANSCRIPTIONAL REGULATOR-RELATED"/>
    <property type="match status" value="1"/>
</dbReference>
<evidence type="ECO:0000256" key="2">
    <source>
        <dbReference type="ARBA" id="ARBA00023015"/>
    </source>
</evidence>
<dbReference type="Proteomes" id="UP000005756">
    <property type="component" value="Unassembled WGS sequence"/>
</dbReference>
<dbReference type="SMART" id="SM00342">
    <property type="entry name" value="HTH_ARAC"/>
    <property type="match status" value="1"/>
</dbReference>
<keyword evidence="5" id="KW-0804">Transcription</keyword>
<proteinExistence type="predicted"/>
<evidence type="ECO:0000256" key="4">
    <source>
        <dbReference type="ARBA" id="ARBA00023159"/>
    </source>
</evidence>
<name>A0A265DW77_9GAMM</name>
<dbReference type="Gene3D" id="1.10.10.60">
    <property type="entry name" value="Homeodomain-like"/>
    <property type="match status" value="1"/>
</dbReference>
<dbReference type="Proteomes" id="UP000216538">
    <property type="component" value="Unassembled WGS sequence"/>
</dbReference>
<evidence type="ECO:0000313" key="9">
    <source>
        <dbReference type="Proteomes" id="UP000005756"/>
    </source>
</evidence>
<dbReference type="InterPro" id="IPR009057">
    <property type="entry name" value="Homeodomain-like_sf"/>
</dbReference>
<dbReference type="PANTHER" id="PTHR11019">
    <property type="entry name" value="HTH-TYPE TRANSCRIPTIONAL REGULATOR NIMR"/>
    <property type="match status" value="1"/>
</dbReference>
<dbReference type="InterPro" id="IPR003313">
    <property type="entry name" value="AraC-bd"/>
</dbReference>
<dbReference type="PROSITE" id="PS01124">
    <property type="entry name" value="HTH_ARAC_FAMILY_2"/>
    <property type="match status" value="1"/>
</dbReference>
<dbReference type="Gene3D" id="2.60.120.10">
    <property type="entry name" value="Jelly Rolls"/>
    <property type="match status" value="1"/>
</dbReference>
<dbReference type="AlphaFoldDB" id="A0A265DW77"/>
<accession>A0A265DW77</accession>
<dbReference type="STRING" id="1072583.KUC_2052"/>
<dbReference type="Pfam" id="PF12833">
    <property type="entry name" value="HTH_18"/>
    <property type="match status" value="1"/>
</dbReference>
<dbReference type="SUPFAM" id="SSF51182">
    <property type="entry name" value="RmlC-like cupins"/>
    <property type="match status" value="1"/>
</dbReference>
<sequence>MNTDHSPNAHLDKWENAKNPVVSMSKEYPAGHHIPPHQHQRGQLIYASAGTMRLKTCDEYWLLPPFRGVWMPPDVEHEMSASTSVSLRTLYVNVESFILNLPNYPVGIGVTPLLRELLIRASYFPINYQPDSFEERLLRLTLEEMRHAFEAGLKLPMGRDKRLKKICDTLLENPGDVRSLADWANEVGATTRTLTRLFRSETGVSFSQWREQVRIISAISGLSTGERVSQVAENLGYASQGAFTVMFKRVTGKSPREYLNDLSRSQIKLSCTEE</sequence>
<dbReference type="InterPro" id="IPR018062">
    <property type="entry name" value="HTH_AraC-typ_CS"/>
</dbReference>
<evidence type="ECO:0000256" key="3">
    <source>
        <dbReference type="ARBA" id="ARBA00023125"/>
    </source>
</evidence>